<sequence length="129" mass="14039">MIHHRNPPNSTQTVHPVSYRQCSRRNPAQLSSAPAPSLAHAPNDHVSRVQCKSPCRPCCRYLWNEFEFRYGIGVGDEGQTGATLNNASHIGSAGFEGQIAEYAKCDAAGDDGGARIHRGDDHNIFVDVP</sequence>
<dbReference type="EMBL" id="GAKP01013527">
    <property type="protein sequence ID" value="JAC45425.1"/>
    <property type="molecule type" value="Transcribed_RNA"/>
</dbReference>
<dbReference type="EMBL" id="GAKP01013523">
    <property type="protein sequence ID" value="JAC45429.1"/>
    <property type="molecule type" value="Transcribed_RNA"/>
</dbReference>
<proteinExistence type="predicted"/>
<protein>
    <submittedName>
        <fullName evidence="1">Uncharacterized protein</fullName>
    </submittedName>
</protein>
<evidence type="ECO:0000313" key="1">
    <source>
        <dbReference type="EMBL" id="JAC45429.1"/>
    </source>
</evidence>
<accession>A0A034VSI5</accession>
<organism evidence="1">
    <name type="scientific">Bactrocera dorsalis</name>
    <name type="common">Oriental fruit fly</name>
    <name type="synonym">Dacus dorsalis</name>
    <dbReference type="NCBI Taxonomy" id="27457"/>
    <lineage>
        <taxon>Eukaryota</taxon>
        <taxon>Metazoa</taxon>
        <taxon>Ecdysozoa</taxon>
        <taxon>Arthropoda</taxon>
        <taxon>Hexapoda</taxon>
        <taxon>Insecta</taxon>
        <taxon>Pterygota</taxon>
        <taxon>Neoptera</taxon>
        <taxon>Endopterygota</taxon>
        <taxon>Diptera</taxon>
        <taxon>Brachycera</taxon>
        <taxon>Muscomorpha</taxon>
        <taxon>Tephritoidea</taxon>
        <taxon>Tephritidae</taxon>
        <taxon>Bactrocera</taxon>
        <taxon>Bactrocera</taxon>
    </lineage>
</organism>
<name>A0A034VSI5_BACDO</name>
<dbReference type="AlphaFoldDB" id="A0A034VSI5"/>
<reference evidence="1" key="1">
    <citation type="journal article" date="2014" name="BMC Genomics">
        <title>Characterizing the developmental transcriptome of the oriental fruit fly, Bactrocera dorsalis (Diptera: Tephritidae) through comparative genomic analysis with Drosophila melanogaster utilizing modENCODE datasets.</title>
        <authorList>
            <person name="Geib S.M."/>
            <person name="Calla B."/>
            <person name="Hall B."/>
            <person name="Hou S."/>
            <person name="Manoukis N.C."/>
        </authorList>
    </citation>
    <scope>NUCLEOTIDE SEQUENCE</scope>
    <source>
        <strain evidence="1">Punador</strain>
    </source>
</reference>